<dbReference type="Proteomes" id="UP000034980">
    <property type="component" value="Unassembled WGS sequence"/>
</dbReference>
<dbReference type="PANTHER" id="PTHR45615">
    <property type="entry name" value="MYOSIN HEAVY CHAIN, NON-MUSCLE"/>
    <property type="match status" value="1"/>
</dbReference>
<evidence type="ECO:0000259" key="3">
    <source>
        <dbReference type="Pfam" id="PF20155"/>
    </source>
</evidence>
<dbReference type="Pfam" id="PF20155">
    <property type="entry name" value="TMP_3"/>
    <property type="match status" value="1"/>
</dbReference>
<dbReference type="PATRIC" id="fig|1411915.3.peg.1766"/>
<feature type="coiled-coil region" evidence="1">
    <location>
        <begin position="1423"/>
        <end position="1480"/>
    </location>
</feature>
<evidence type="ECO:0000256" key="2">
    <source>
        <dbReference type="SAM" id="MobiDB-lite"/>
    </source>
</evidence>
<evidence type="ECO:0000313" key="4">
    <source>
        <dbReference type="EMBL" id="ETK11520.1"/>
    </source>
</evidence>
<feature type="compositionally biased region" description="Basic and acidic residues" evidence="2">
    <location>
        <begin position="936"/>
        <end position="947"/>
    </location>
</feature>
<organism evidence="4 5">
    <name type="scientific">Tannerella sp. oral taxon BU063 isolate Cell 8/11</name>
    <dbReference type="NCBI Taxonomy" id="1411915"/>
    <lineage>
        <taxon>Bacteria</taxon>
        <taxon>Pseudomonadati</taxon>
        <taxon>Bacteroidota</taxon>
        <taxon>Bacteroidia</taxon>
        <taxon>Bacteroidales</taxon>
        <taxon>Tannerellaceae</taxon>
        <taxon>Tannerella</taxon>
    </lineage>
</organism>
<keyword evidence="1" id="KW-0175">Coiled coil</keyword>
<feature type="domain" description="Tape measure protein N-terminal" evidence="3">
    <location>
        <begin position="61"/>
        <end position="246"/>
    </location>
</feature>
<evidence type="ECO:0000256" key="1">
    <source>
        <dbReference type="SAM" id="Coils"/>
    </source>
</evidence>
<name>W2CWJ3_9BACT</name>
<feature type="region of interest" description="Disordered" evidence="2">
    <location>
        <begin position="936"/>
        <end position="959"/>
    </location>
</feature>
<accession>W2CWJ3</accession>
<evidence type="ECO:0000313" key="5">
    <source>
        <dbReference type="Proteomes" id="UP000034980"/>
    </source>
</evidence>
<comment type="caution">
    <text evidence="4">The sequence shown here is derived from an EMBL/GenBank/DDBJ whole genome shotgun (WGS) entry which is preliminary data.</text>
</comment>
<dbReference type="InterPro" id="IPR013491">
    <property type="entry name" value="Tape_meas_N"/>
</dbReference>
<dbReference type="PANTHER" id="PTHR45615:SF80">
    <property type="entry name" value="GRIP DOMAIN-CONTAINING PROTEIN"/>
    <property type="match status" value="1"/>
</dbReference>
<feature type="coiled-coil region" evidence="1">
    <location>
        <begin position="754"/>
        <end position="868"/>
    </location>
</feature>
<dbReference type="EMBL" id="AYYF01001540">
    <property type="protein sequence ID" value="ETK11520.1"/>
    <property type="molecule type" value="Genomic_DNA"/>
</dbReference>
<proteinExistence type="predicted"/>
<feature type="coiled-coil region" evidence="1">
    <location>
        <begin position="339"/>
        <end position="373"/>
    </location>
</feature>
<reference evidence="4 5" key="1">
    <citation type="submission" date="2013-11" db="EMBL/GenBank/DDBJ databases">
        <title>Single cell genomics of uncultured Tannerella BU063 (oral taxon 286).</title>
        <authorList>
            <person name="Beall C.J."/>
            <person name="Campbell A.G."/>
            <person name="Griffen A.L."/>
            <person name="Podar M."/>
            <person name="Leys E.J."/>
        </authorList>
    </citation>
    <scope>NUCLEOTIDE SEQUENCE [LARGE SCALE GENOMIC DNA]</scope>
    <source>
        <strain evidence="4">Cell 8/11</strain>
    </source>
</reference>
<dbReference type="NCBIfam" id="TIGR02675">
    <property type="entry name" value="tape_meas_nterm"/>
    <property type="match status" value="1"/>
</dbReference>
<sequence length="1621" mass="176827">MGVINYNGALYLATGIDNSGLRRDASEAERIIESLGNTAKKVGQMMGVAFTLDTAKNLIGQIVNIRGEFQKLETAFGVLLQSKEKASAMMREAVELAGTTPFSLQDVASGSKQLLAYGFEAKDITGTLRMLGDVAAGLGLPLERLTYLYGTTLTQGRLMSRDLMQFTTSGIPLLQELADQFGVTTKEVQALVEEGRVGFPEVQKAFESMTGAGGKFHGMMEEMSKTVTGQVEKLKDAIDVMFNEIGKSQEGVIYRAIDGASSLVENYKAVGSALADIVVAYGAYKGAMMVMEAGRQVVQGAQYAEEAKQLQDLLSAEQQAALSKQGLSKYSAEYVSAVKTEVAANVEAAKEALNKARTEVVAANQTLASKRQEYIEAKNLEAARTSELASIKAAGTAKKIEAAERNLAAAATKKEAAAAAFMSAQREFNARKVAVETAAKQANTVATAANTAAQNANVTVLQRMGSISGAVASKLGQLASALAPSLYVAAAAAMIAIGQALYEIYSKGSAAEQAMNAINEAARRAAEDINTETSKVETLVKVLESETATRDMKEKALQDLHALYPSILGDLKQEDFLTGQATESIKRYIQVRAQQIQLDKLAQQQAEAQSRLDAAKRGDGVSWNQKLLFTAQEALIGAAIGPFALAGKKPMELNTIDKRVNARIEAANAKEATAAKATLDEVDKKIEEIINQPPKNVGTAVKNIQDKLAGLGKWTVTNTNDTVDQVVAKIETAKKKLASQRKMAQNGLIDVKDIEETEGQIDELVKKYQKMTGEKYDQSKAAAAAAKRHVKELAKEQREKAEAMAEIEELTRNARKRIEDADLEMMNEGLKKKLQKIDLDYQRELQEIEEWKKKLEKANKTLTGKEALTEDQQAYYEASKAAMDQKNMKARANATNEWKRKEAEAYDEMLQAFGNYKEKEAAIAREYARKIEDAEKEGRTNEAERLRRGAIQKQAAAAESELGKDDTLKTFFKHTEKQTLQTAKKVRVEIANTIKYLKTKGAEGTVDAEKAKLLQRMLGDPELVRQTLEGLETDLEKVDDTIEGIQHQKVFDALIANFKKLRKSVNGSTEQMSALNSVISGLSSVGGIISQLGNAMSDCDIKAGKVVSTIGNAITNAASFAAAGASVGGPWGAVAGAVVGAASAIIPAIGKVEEWTDAMEKSYQSQLKWLDQAKAASMEIVKGYGSIEEKLKAATEAANIAAEELEVIKEKTRERNSKKANDGDGHSTGYYNADRALGFVQQRGGFDNYNRFWENTPEANGYKSAEKRYRWDKHVVQGKKRGSQGAGYFEMEWDRGYRPQSVKGFDVEALEKNGIDVKRLLTDTANYAQELTLEQLTMLTRTHSAFLKVLDSSTQDAISARKKMLEDEKKMQDETLAGFTGVSFDGLLSEYESFLKKAGDGSKDLGKTIEGHLRDAIVKGLIDKKTEARIKKAYERIANLMQNREKMSAEEYQKQLQEAKDELTQIYKELAEKKKEAFDKTGLKDYEETKENSMRGALAKASQESIDLLAGVMGAIRVSIEQIIRLLNESRGKGGGVAEYYDSVRQSFAALREIQIAGWKEVTAIKEMVQQIHVTQVTVAQLSQTVADHTASIKETSRRMAESITAINNSGVKIKGGGLGL</sequence>
<protein>
    <recommendedName>
        <fullName evidence="3">Tape measure protein N-terminal domain-containing protein</fullName>
    </recommendedName>
</protein>
<feature type="coiled-coil region" evidence="1">
    <location>
        <begin position="591"/>
        <end position="618"/>
    </location>
</feature>
<gene>
    <name evidence="4" type="ORF">T235_15045</name>
</gene>